<evidence type="ECO:0000313" key="2">
    <source>
        <dbReference type="EMBL" id="AUX08103.1"/>
    </source>
</evidence>
<gene>
    <name evidence="2" type="ORF">AArcSl_0450</name>
</gene>
<accession>A0A343TG81</accession>
<dbReference type="KEGG" id="hdf:AArcSl_0450"/>
<evidence type="ECO:0008006" key="4">
    <source>
        <dbReference type="Google" id="ProtNLM"/>
    </source>
</evidence>
<proteinExistence type="predicted"/>
<sequence length="102" mass="11064">MNHHLQIDRDEGFLRRYDYGDRVVIAADLPVADEAVDVDVVGDTAIVVIERNGRIAESELDLPHGETSAGVNNGVLTIEIETDRTEDAIGSGDDSTELDEDA</sequence>
<protein>
    <recommendedName>
        <fullName evidence="4">Hsp20/alpha crystallin family protein</fullName>
    </recommendedName>
</protein>
<dbReference type="RefSeq" id="WP_245883336.1">
    <property type="nucleotide sequence ID" value="NZ_CP025066.1"/>
</dbReference>
<evidence type="ECO:0000256" key="1">
    <source>
        <dbReference type="SAM" id="MobiDB-lite"/>
    </source>
</evidence>
<keyword evidence="3" id="KW-1185">Reference proteome</keyword>
<dbReference type="Proteomes" id="UP000263012">
    <property type="component" value="Chromosome"/>
</dbReference>
<dbReference type="Pfam" id="PF23444">
    <property type="entry name" value="DUF7127"/>
    <property type="match status" value="1"/>
</dbReference>
<dbReference type="AlphaFoldDB" id="A0A343TG81"/>
<name>A0A343TG81_9EURY</name>
<evidence type="ECO:0000313" key="3">
    <source>
        <dbReference type="Proteomes" id="UP000263012"/>
    </source>
</evidence>
<organism evidence="2 3">
    <name type="scientific">Halalkaliarchaeum desulfuricum</name>
    <dbReference type="NCBI Taxonomy" id="2055893"/>
    <lineage>
        <taxon>Archaea</taxon>
        <taxon>Methanobacteriati</taxon>
        <taxon>Methanobacteriota</taxon>
        <taxon>Stenosarchaea group</taxon>
        <taxon>Halobacteria</taxon>
        <taxon>Halobacteriales</taxon>
        <taxon>Haloferacaceae</taxon>
        <taxon>Halalkaliarchaeum</taxon>
    </lineage>
</organism>
<dbReference type="InterPro" id="IPR055551">
    <property type="entry name" value="DUF7127"/>
</dbReference>
<dbReference type="GeneID" id="37876786"/>
<dbReference type="EMBL" id="CP025066">
    <property type="protein sequence ID" value="AUX08103.1"/>
    <property type="molecule type" value="Genomic_DNA"/>
</dbReference>
<dbReference type="CDD" id="cd00298">
    <property type="entry name" value="ACD_sHsps_p23-like"/>
    <property type="match status" value="1"/>
</dbReference>
<feature type="region of interest" description="Disordered" evidence="1">
    <location>
        <begin position="83"/>
        <end position="102"/>
    </location>
</feature>
<reference evidence="3" key="1">
    <citation type="submission" date="2017-11" db="EMBL/GenBank/DDBJ databases">
        <title>Phenotypic and genomic properties of facultatively anaerobic sulfur-reducing natronoarchaea from hypersaline soda lakes.</title>
        <authorList>
            <person name="Sorokin D.Y."/>
            <person name="Kublanov I.V."/>
            <person name="Roman P."/>
            <person name="Sinninghe Damste J.S."/>
            <person name="Golyshin P.N."/>
            <person name="Rojo D."/>
            <person name="Ciordia S."/>
            <person name="Mena M.D.C."/>
            <person name="Ferrer M."/>
            <person name="Messina E."/>
            <person name="Smedile F."/>
            <person name="La Spada G."/>
            <person name="La Cono V."/>
            <person name="Yakimov M.M."/>
        </authorList>
    </citation>
    <scope>NUCLEOTIDE SEQUENCE [LARGE SCALE GENOMIC DNA]</scope>
    <source>
        <strain evidence="3">AArc-Sl</strain>
    </source>
</reference>